<dbReference type="RefSeq" id="WP_343758001.1">
    <property type="nucleotide sequence ID" value="NZ_BAAACG010000001.1"/>
</dbReference>
<dbReference type="Gene3D" id="3.20.20.70">
    <property type="entry name" value="Aldolase class I"/>
    <property type="match status" value="1"/>
</dbReference>
<reference evidence="2 3" key="1">
    <citation type="journal article" date="2019" name="Int. J. Syst. Evol. Microbiol.">
        <title>The Global Catalogue of Microorganisms (GCM) 10K type strain sequencing project: providing services to taxonomists for standard genome sequencing and annotation.</title>
        <authorList>
            <consortium name="The Broad Institute Genomics Platform"/>
            <consortium name="The Broad Institute Genome Sequencing Center for Infectious Disease"/>
            <person name="Wu L."/>
            <person name="Ma J."/>
        </authorList>
    </citation>
    <scope>NUCLEOTIDE SEQUENCE [LARGE SCALE GENOMIC DNA]</scope>
    <source>
        <strain evidence="2 3">JCM 1407</strain>
    </source>
</reference>
<organism evidence="2 3">
    <name type="scientific">Clostridium oceanicum</name>
    <dbReference type="NCBI Taxonomy" id="1543"/>
    <lineage>
        <taxon>Bacteria</taxon>
        <taxon>Bacillati</taxon>
        <taxon>Bacillota</taxon>
        <taxon>Clostridia</taxon>
        <taxon>Eubacteriales</taxon>
        <taxon>Clostridiaceae</taxon>
        <taxon>Clostridium</taxon>
    </lineage>
</organism>
<dbReference type="NCBIfam" id="NF008985">
    <property type="entry name" value="PRK12331.1"/>
    <property type="match status" value="1"/>
</dbReference>
<dbReference type="InterPro" id="IPR055268">
    <property type="entry name" value="PCB-like"/>
</dbReference>
<dbReference type="Pfam" id="PF02436">
    <property type="entry name" value="PYC_OADA"/>
    <property type="match status" value="1"/>
</dbReference>
<dbReference type="PROSITE" id="PS50991">
    <property type="entry name" value="PYR_CT"/>
    <property type="match status" value="1"/>
</dbReference>
<dbReference type="SUPFAM" id="SSF51569">
    <property type="entry name" value="Aldolase"/>
    <property type="match status" value="1"/>
</dbReference>
<dbReference type="PANTHER" id="PTHR43778">
    <property type="entry name" value="PYRUVATE CARBOXYLASE"/>
    <property type="match status" value="1"/>
</dbReference>
<keyword evidence="3" id="KW-1185">Reference proteome</keyword>
<evidence type="ECO:0000313" key="3">
    <source>
        <dbReference type="Proteomes" id="UP001501510"/>
    </source>
</evidence>
<dbReference type="PANTHER" id="PTHR43778:SF2">
    <property type="entry name" value="PYRUVATE CARBOXYLASE, MITOCHONDRIAL"/>
    <property type="match status" value="1"/>
</dbReference>
<sequence>MNKLNITETVLRDGNQSLIATRLKIEDMMPILDVMDKVGYNSMEVWGGATFDTCLRYLNEDPWERLRKIRKKVKNTKLQMLLRGQNILGYKHYPDDIVEKFIKKSVENGIDIIRTFDALNDPRNLKTSIDAIKKSGAHCQCAISYTTSKIHNIEYYTNLIKELEKMGADSICIKDMAGILLPDIAYNLISKVKEKINIPIQLHTHCTSGIAAMTYMKAIEAGVDVVDTAISPFSGGTSQPPTESLALAMENTNRPTGLNISYLSEIAEYFKDIKKKYISRGLLNSKIMEVQPKTLTYQVPGGMLSNLLSQLKTQNAEDKFEEVLKEIPSVREDLGYPPLVTPLSQMVGTQSVFNVLTGVRYKVIPKEIKDYVRGLYGKSPAPIDENIREKIIGKDKVITVRPADLIEPGFDKAKKECESFCNSEEDVLSYVLFPVVAKAFLEKKNVDYRCIDVIT</sequence>
<dbReference type="SUPFAM" id="SSF89000">
    <property type="entry name" value="post-HMGL domain-like"/>
    <property type="match status" value="1"/>
</dbReference>
<dbReference type="InterPro" id="IPR013785">
    <property type="entry name" value="Aldolase_TIM"/>
</dbReference>
<dbReference type="CDD" id="cd07937">
    <property type="entry name" value="DRE_TIM_PC_TC_5S"/>
    <property type="match status" value="1"/>
</dbReference>
<name>A0ABN1J9I5_9CLOT</name>
<dbReference type="EMBL" id="BAAACG010000001">
    <property type="protein sequence ID" value="GAA0732586.1"/>
    <property type="molecule type" value="Genomic_DNA"/>
</dbReference>
<feature type="domain" description="Pyruvate carboxyltransferase" evidence="1">
    <location>
        <begin position="4"/>
        <end position="264"/>
    </location>
</feature>
<gene>
    <name evidence="2" type="ORF">GCM10008906_02380</name>
</gene>
<proteinExistence type="predicted"/>
<dbReference type="Proteomes" id="UP001501510">
    <property type="component" value="Unassembled WGS sequence"/>
</dbReference>
<evidence type="ECO:0000313" key="2">
    <source>
        <dbReference type="EMBL" id="GAA0732586.1"/>
    </source>
</evidence>
<evidence type="ECO:0000259" key="1">
    <source>
        <dbReference type="PROSITE" id="PS50991"/>
    </source>
</evidence>
<dbReference type="NCBIfam" id="NF006761">
    <property type="entry name" value="PRK09282.1"/>
    <property type="match status" value="1"/>
</dbReference>
<accession>A0ABN1J9I5</accession>
<dbReference type="InterPro" id="IPR003379">
    <property type="entry name" value="Carboxylase_cons_dom"/>
</dbReference>
<dbReference type="Pfam" id="PF00682">
    <property type="entry name" value="HMGL-like"/>
    <property type="match status" value="1"/>
</dbReference>
<dbReference type="InterPro" id="IPR000891">
    <property type="entry name" value="PYR_CT"/>
</dbReference>
<comment type="caution">
    <text evidence="2">The sequence shown here is derived from an EMBL/GenBank/DDBJ whole genome shotgun (WGS) entry which is preliminary data.</text>
</comment>
<protein>
    <submittedName>
        <fullName evidence="2">Oxaloacetate decarboxylase subunit alpha</fullName>
    </submittedName>
</protein>